<feature type="domain" description="FAD-binding PCMH-type" evidence="8">
    <location>
        <begin position="38"/>
        <end position="275"/>
    </location>
</feature>
<dbReference type="EMBL" id="CP038033">
    <property type="protein sequence ID" value="QBQ56619.1"/>
    <property type="molecule type" value="Genomic_DNA"/>
</dbReference>
<sequence>MPQLSSNYSFQELSKAIQGEVLTDRLSRMLYATDASPYQQLPLGVVRPRSVEDCVVLIDFANRHRISLIPRAAGTSLAGQCVGEGLVVDVSRHLTKVLEIDVQGRRARVQPGVVLDGLNEQLRPSGLMFAPDPSTSSRCQIGGMMGNNAWGLHSLRDGTTRDHVLAVKAVLSDGSVVGFGPLSPGELEAKLALNSLEGKIYRAVVEAVEEQREVILDRYPSTRGIPCNQGYPLDLLAQGQPWVSDGRPFNLAPFFCGSEGTLSLVVEATLKLVPLPKERTLIGAHFSSLEGALGAVAMVLEHQPVAVELLDKTILDLARSNPEQANNCAWIEGAPAAVLLIELEGDGGQLQGRGEALAGALGGGNGCYGAPVLPFPEQAWAVRRAGLGLLMGVAGKRKAVTGIEDTAVAVADLPQYVIQVRTLMARYQVDCVIYGSAGRGLLHLRPKLDLELVEDQARFQSIMTQMVELVKAFRGVFSAKHGDGRLRASFLETLLGKEIIALLRRIKQAADPHQCFNPGKILEPPPLLDSLRTQQETPLGPTLSFLDWSKDQGLRGAGARCNGAAVCLKGAGQGTMCPSYRVTQEEQHGTRGRANVFRQVLASPGGLTGRDSPLLKEALDLCLACKGCKTECPAGVDMALMKAEFLQQYQNRYGLPWRARALSQFQRLAWLGSFLPAVANGLLALKWPRRALKLHPQRQLPTLAHRTFSSQLRDRSPHAHGGHLGEVVLINDLWTEFFAPQIGMSAVNCLEQLGYGVTVTPWLSSGRIQLSQGLLTHAQERFQEAITVLYPYAAEGKPLIGLEPSELLTFRDEALVLLPVGESRRRAEAIAGKAQLFEEFMAREAAVGHIHPSFFDDRSRRILVHGHCHGKALAGMQPLLDTLALMRGAVIEAIPSGCCGMAGAFGYEQEHYELSLRIGELVLLPAVRRAPAGTLVCAPGISCRTQIKDGTQVLAYHPAELLQKALLSV</sequence>
<evidence type="ECO:0000256" key="3">
    <source>
        <dbReference type="ARBA" id="ARBA00022723"/>
    </source>
</evidence>
<keyword evidence="10" id="KW-1185">Reference proteome</keyword>
<dbReference type="SUPFAM" id="SSF56176">
    <property type="entry name" value="FAD-binding/transporter-associated domain-like"/>
    <property type="match status" value="1"/>
</dbReference>
<dbReference type="InterPro" id="IPR017896">
    <property type="entry name" value="4Fe4S_Fe-S-bd"/>
</dbReference>
<dbReference type="PANTHER" id="PTHR11748">
    <property type="entry name" value="D-LACTATE DEHYDROGENASE"/>
    <property type="match status" value="1"/>
</dbReference>
<dbReference type="GO" id="GO:0008720">
    <property type="term" value="F:D-lactate dehydrogenase (NAD+) activity"/>
    <property type="evidence" value="ECO:0007669"/>
    <property type="project" value="TreeGrafter"/>
</dbReference>
<dbReference type="Pfam" id="PF13183">
    <property type="entry name" value="Fer4_8"/>
    <property type="match status" value="1"/>
</dbReference>
<dbReference type="OrthoDB" id="9811557at2"/>
<dbReference type="GO" id="GO:0071949">
    <property type="term" value="F:FAD binding"/>
    <property type="evidence" value="ECO:0007669"/>
    <property type="project" value="InterPro"/>
</dbReference>
<evidence type="ECO:0000256" key="5">
    <source>
        <dbReference type="ARBA" id="ARBA00023002"/>
    </source>
</evidence>
<dbReference type="GO" id="GO:0051536">
    <property type="term" value="F:iron-sulfur cluster binding"/>
    <property type="evidence" value="ECO:0007669"/>
    <property type="project" value="UniProtKB-KW"/>
</dbReference>
<keyword evidence="6" id="KW-0408">Iron</keyword>
<organism evidence="9 10">
    <name type="scientific">Nitrosococcus wardiae</name>
    <dbReference type="NCBI Taxonomy" id="1814290"/>
    <lineage>
        <taxon>Bacteria</taxon>
        <taxon>Pseudomonadati</taxon>
        <taxon>Pseudomonadota</taxon>
        <taxon>Gammaproteobacteria</taxon>
        <taxon>Chromatiales</taxon>
        <taxon>Chromatiaceae</taxon>
        <taxon>Nitrosococcus</taxon>
    </lineage>
</organism>
<reference evidence="9 10" key="1">
    <citation type="submission" date="2019-03" db="EMBL/GenBank/DDBJ databases">
        <title>The genome sequence of Nitrosococcus wardiae strain D1FHST reveals the archetypal metabolic capacity of ammonia-oxidizing Gammaproteobacteria.</title>
        <authorList>
            <person name="Wang L."/>
            <person name="Lim C.K."/>
            <person name="Hanson T.E."/>
            <person name="Dang H."/>
            <person name="Klotz M.G."/>
        </authorList>
    </citation>
    <scope>NUCLEOTIDE SEQUENCE [LARGE SCALE GENOMIC DNA]</scope>
    <source>
        <strain evidence="9 10">D1FHS</strain>
    </source>
</reference>
<dbReference type="InterPro" id="IPR004113">
    <property type="entry name" value="FAD-bd_oxidored_4_C"/>
</dbReference>
<dbReference type="InterPro" id="IPR006094">
    <property type="entry name" value="Oxid_FAD_bind_N"/>
</dbReference>
<evidence type="ECO:0000256" key="4">
    <source>
        <dbReference type="ARBA" id="ARBA00022827"/>
    </source>
</evidence>
<evidence type="ECO:0000256" key="1">
    <source>
        <dbReference type="ARBA" id="ARBA00001974"/>
    </source>
</evidence>
<dbReference type="GO" id="GO:1903457">
    <property type="term" value="P:lactate catabolic process"/>
    <property type="evidence" value="ECO:0007669"/>
    <property type="project" value="TreeGrafter"/>
</dbReference>
<dbReference type="AlphaFoldDB" id="A0A4P7C4A5"/>
<dbReference type="PROSITE" id="PS00198">
    <property type="entry name" value="4FE4S_FER_1"/>
    <property type="match status" value="1"/>
</dbReference>
<keyword evidence="5" id="KW-0560">Oxidoreductase</keyword>
<dbReference type="PROSITE" id="PS51387">
    <property type="entry name" value="FAD_PCMH"/>
    <property type="match status" value="1"/>
</dbReference>
<evidence type="ECO:0000256" key="2">
    <source>
        <dbReference type="ARBA" id="ARBA00022630"/>
    </source>
</evidence>
<dbReference type="InterPro" id="IPR016166">
    <property type="entry name" value="FAD-bd_PCMH"/>
</dbReference>
<proteinExistence type="predicted"/>
<keyword evidence="4" id="KW-0274">FAD</keyword>
<dbReference type="GO" id="GO:0046872">
    <property type="term" value="F:metal ion binding"/>
    <property type="evidence" value="ECO:0007669"/>
    <property type="project" value="UniProtKB-KW"/>
</dbReference>
<dbReference type="InterPro" id="IPR016169">
    <property type="entry name" value="FAD-bd_PCMH_sub2"/>
</dbReference>
<dbReference type="Pfam" id="PF01565">
    <property type="entry name" value="FAD_binding_4"/>
    <property type="match status" value="1"/>
</dbReference>
<dbReference type="Proteomes" id="UP000294325">
    <property type="component" value="Chromosome"/>
</dbReference>
<dbReference type="Gene3D" id="3.30.465.10">
    <property type="match status" value="1"/>
</dbReference>
<gene>
    <name evidence="9" type="ORF">E3U44_16210</name>
</gene>
<keyword evidence="2" id="KW-0285">Flavoprotein</keyword>
<dbReference type="InterPro" id="IPR016171">
    <property type="entry name" value="Vanillyl_alc_oxidase_C-sub2"/>
</dbReference>
<name>A0A4P7C4A5_9GAMM</name>
<evidence type="ECO:0000313" key="10">
    <source>
        <dbReference type="Proteomes" id="UP000294325"/>
    </source>
</evidence>
<evidence type="ECO:0000256" key="6">
    <source>
        <dbReference type="ARBA" id="ARBA00023004"/>
    </source>
</evidence>
<comment type="cofactor">
    <cofactor evidence="1">
        <name>FAD</name>
        <dbReference type="ChEBI" id="CHEBI:57692"/>
    </cofactor>
</comment>
<evidence type="ECO:0000313" key="9">
    <source>
        <dbReference type="EMBL" id="QBQ56619.1"/>
    </source>
</evidence>
<protein>
    <submittedName>
        <fullName evidence="9">FAD-binding oxidoreductase</fullName>
    </submittedName>
</protein>
<dbReference type="InterPro" id="IPR016164">
    <property type="entry name" value="FAD-linked_Oxase-like_C"/>
</dbReference>
<dbReference type="SUPFAM" id="SSF46548">
    <property type="entry name" value="alpha-helical ferredoxin"/>
    <property type="match status" value="1"/>
</dbReference>
<dbReference type="Gene3D" id="1.10.45.10">
    <property type="entry name" value="Vanillyl-alcohol Oxidase, Chain A, domain 4"/>
    <property type="match status" value="1"/>
</dbReference>
<dbReference type="SUPFAM" id="SSF55103">
    <property type="entry name" value="FAD-linked oxidases, C-terminal domain"/>
    <property type="match status" value="1"/>
</dbReference>
<dbReference type="InterPro" id="IPR017900">
    <property type="entry name" value="4Fe4S_Fe_S_CS"/>
</dbReference>
<dbReference type="GO" id="GO:0004458">
    <property type="term" value="F:D-lactate dehydrogenase (cytochrome) activity"/>
    <property type="evidence" value="ECO:0007669"/>
    <property type="project" value="TreeGrafter"/>
</dbReference>
<keyword evidence="3" id="KW-0479">Metal-binding</keyword>
<accession>A0A4P7C4A5</accession>
<dbReference type="PANTHER" id="PTHR11748:SF119">
    <property type="entry name" value="D-2-HYDROXYGLUTARATE DEHYDROGENASE"/>
    <property type="match status" value="1"/>
</dbReference>
<dbReference type="Pfam" id="PF02913">
    <property type="entry name" value="FAD-oxidase_C"/>
    <property type="match status" value="1"/>
</dbReference>
<evidence type="ECO:0000259" key="8">
    <source>
        <dbReference type="PROSITE" id="PS51387"/>
    </source>
</evidence>
<evidence type="ECO:0000256" key="7">
    <source>
        <dbReference type="ARBA" id="ARBA00023014"/>
    </source>
</evidence>
<dbReference type="Gene3D" id="3.30.70.2740">
    <property type="match status" value="1"/>
</dbReference>
<dbReference type="KEGG" id="nwr:E3U44_16210"/>
<keyword evidence="7" id="KW-0411">Iron-sulfur</keyword>
<dbReference type="InterPro" id="IPR036318">
    <property type="entry name" value="FAD-bd_PCMH-like_sf"/>
</dbReference>